<dbReference type="InterPro" id="IPR051781">
    <property type="entry name" value="Metallo-dep_Hydrolase"/>
</dbReference>
<dbReference type="Gene3D" id="3.40.50.10910">
    <property type="entry name" value="Amidohydrolase"/>
    <property type="match status" value="1"/>
</dbReference>
<feature type="non-terminal residue" evidence="2">
    <location>
        <position position="332"/>
    </location>
</feature>
<dbReference type="GO" id="GO:0016810">
    <property type="term" value="F:hydrolase activity, acting on carbon-nitrogen (but not peptide) bonds"/>
    <property type="evidence" value="ECO:0007669"/>
    <property type="project" value="InterPro"/>
</dbReference>
<protein>
    <recommendedName>
        <fullName evidence="1">Amidohydrolase-related domain-containing protein</fullName>
    </recommendedName>
</protein>
<dbReference type="OrthoDB" id="5595695at2759"/>
<feature type="non-terminal residue" evidence="2">
    <location>
        <position position="1"/>
    </location>
</feature>
<dbReference type="SUPFAM" id="SSF51556">
    <property type="entry name" value="Metallo-dependent hydrolases"/>
    <property type="match status" value="1"/>
</dbReference>
<comment type="caution">
    <text evidence="2">The sequence shown here is derived from an EMBL/GenBank/DDBJ whole genome shotgun (WGS) entry which is preliminary data.</text>
</comment>
<dbReference type="PANTHER" id="PTHR43135:SF3">
    <property type="entry name" value="ALPHA-D-RIBOSE 1-METHYLPHOSPHONATE 5-TRIPHOSPHATE DIPHOSPHATASE"/>
    <property type="match status" value="1"/>
</dbReference>
<accession>A0A9P4XVB4</accession>
<dbReference type="RefSeq" id="XP_040772928.1">
    <property type="nucleotide sequence ID" value="XM_040916126.1"/>
</dbReference>
<dbReference type="InterPro" id="IPR006680">
    <property type="entry name" value="Amidohydro-rel"/>
</dbReference>
<proteinExistence type="predicted"/>
<dbReference type="Pfam" id="PF01979">
    <property type="entry name" value="Amidohydro_1"/>
    <property type="match status" value="1"/>
</dbReference>
<evidence type="ECO:0000259" key="1">
    <source>
        <dbReference type="Pfam" id="PF01979"/>
    </source>
</evidence>
<dbReference type="InterPro" id="IPR011059">
    <property type="entry name" value="Metal-dep_hydrolase_composite"/>
</dbReference>
<dbReference type="PANTHER" id="PTHR43135">
    <property type="entry name" value="ALPHA-D-RIBOSE 1-METHYLPHOSPHONATE 5-TRIPHOSPHATE DIPHOSPHATASE"/>
    <property type="match status" value="1"/>
</dbReference>
<dbReference type="AlphaFoldDB" id="A0A9P4XVB4"/>
<sequence length="332" mass="35194">LIDGIGCTVLPGLIDSHVHVDKEDQLDKLASAGVTAGLDMASWPHSLTTAMREASVAPNKPPRPAFLSAGLFATGPGSVHSKVMDAPADAVLTSPDQAEAFVGQRVAEGSDYIKLVADVPGPSQETLDALVREAQAVGKKTVAHAAYHEPFLMALKSGADCLTHVPMDMALEVDWARTLADQNRVVCPTLVMMKVMVEVKNRLRAGGGPKGPDGLDLSSMPSPLLDFAHSVESVRVLKDAGVQILVGTDANVGLVHVEHGKGMQQEMRLLQEAGMKPVEILRSATSLPALYWGLSGRGYIRGGAIADVLLVRGKPYNDINHISDLERVWIGG</sequence>
<dbReference type="InterPro" id="IPR032466">
    <property type="entry name" value="Metal_Hydrolase"/>
</dbReference>
<evidence type="ECO:0000313" key="3">
    <source>
        <dbReference type="Proteomes" id="UP000803844"/>
    </source>
</evidence>
<gene>
    <name evidence="2" type="ORF">M406DRAFT_240449</name>
</gene>
<dbReference type="EMBL" id="MU032351">
    <property type="protein sequence ID" value="KAF3761949.1"/>
    <property type="molecule type" value="Genomic_DNA"/>
</dbReference>
<dbReference type="GeneID" id="63833255"/>
<keyword evidence="3" id="KW-1185">Reference proteome</keyword>
<name>A0A9P4XVB4_CRYP1</name>
<dbReference type="Gene3D" id="3.30.110.90">
    <property type="entry name" value="Amidohydrolase"/>
    <property type="match status" value="1"/>
</dbReference>
<dbReference type="Proteomes" id="UP000803844">
    <property type="component" value="Unassembled WGS sequence"/>
</dbReference>
<reference evidence="2" key="1">
    <citation type="journal article" date="2020" name="Phytopathology">
        <title>Genome sequence of the chestnut blight fungus Cryphonectria parasitica EP155: A fundamental resource for an archetypical invasive plant pathogen.</title>
        <authorList>
            <person name="Crouch J.A."/>
            <person name="Dawe A."/>
            <person name="Aerts A."/>
            <person name="Barry K."/>
            <person name="Churchill A.C.L."/>
            <person name="Grimwood J."/>
            <person name="Hillman B."/>
            <person name="Milgroom M.G."/>
            <person name="Pangilinan J."/>
            <person name="Smith M."/>
            <person name="Salamov A."/>
            <person name="Schmutz J."/>
            <person name="Yadav J."/>
            <person name="Grigoriev I.V."/>
            <person name="Nuss D."/>
        </authorList>
    </citation>
    <scope>NUCLEOTIDE SEQUENCE</scope>
    <source>
        <strain evidence="2">EP155</strain>
    </source>
</reference>
<organism evidence="2 3">
    <name type="scientific">Cryphonectria parasitica (strain ATCC 38755 / EP155)</name>
    <dbReference type="NCBI Taxonomy" id="660469"/>
    <lineage>
        <taxon>Eukaryota</taxon>
        <taxon>Fungi</taxon>
        <taxon>Dikarya</taxon>
        <taxon>Ascomycota</taxon>
        <taxon>Pezizomycotina</taxon>
        <taxon>Sordariomycetes</taxon>
        <taxon>Sordariomycetidae</taxon>
        <taxon>Diaporthales</taxon>
        <taxon>Cryphonectriaceae</taxon>
        <taxon>Cryphonectria-Endothia species complex</taxon>
        <taxon>Cryphonectria</taxon>
    </lineage>
</organism>
<evidence type="ECO:0000313" key="2">
    <source>
        <dbReference type="EMBL" id="KAF3761949.1"/>
    </source>
</evidence>
<feature type="domain" description="Amidohydrolase-related" evidence="1">
    <location>
        <begin position="8"/>
        <end position="332"/>
    </location>
</feature>
<dbReference type="Gene3D" id="1.20.58.520">
    <property type="entry name" value="Amidohydrolase"/>
    <property type="match status" value="1"/>
</dbReference>
<dbReference type="Gene3D" id="2.30.40.10">
    <property type="entry name" value="Urease, subunit C, domain 1"/>
    <property type="match status" value="1"/>
</dbReference>